<feature type="domain" description="Tape measure protein N-terminal" evidence="3">
    <location>
        <begin position="186"/>
        <end position="353"/>
    </location>
</feature>
<keyword evidence="2" id="KW-0175">Coiled coil</keyword>
<accession>A0A8S5S8K4</accession>
<proteinExistence type="predicted"/>
<evidence type="ECO:0000259" key="3">
    <source>
        <dbReference type="Pfam" id="PF20155"/>
    </source>
</evidence>
<evidence type="ECO:0000313" key="4">
    <source>
        <dbReference type="EMBL" id="DAF47240.1"/>
    </source>
</evidence>
<dbReference type="NCBIfam" id="TIGR02675">
    <property type="entry name" value="tape_meas_nterm"/>
    <property type="match status" value="1"/>
</dbReference>
<dbReference type="GO" id="GO:0098003">
    <property type="term" value="P:viral tail assembly"/>
    <property type="evidence" value="ECO:0007669"/>
    <property type="project" value="UniProtKB-KW"/>
</dbReference>
<protein>
    <submittedName>
        <fullName evidence="4">Tail length tape measure protein</fullName>
    </submittedName>
</protein>
<dbReference type="EMBL" id="BK032552">
    <property type="protein sequence ID" value="DAF47240.1"/>
    <property type="molecule type" value="Genomic_DNA"/>
</dbReference>
<keyword evidence="1" id="KW-1188">Viral release from host cell</keyword>
<evidence type="ECO:0000256" key="1">
    <source>
        <dbReference type="ARBA" id="ARBA00022465"/>
    </source>
</evidence>
<dbReference type="InterPro" id="IPR013491">
    <property type="entry name" value="Tape_meas_N"/>
</dbReference>
<sequence>MATNTTELKARFKAEDLMTKELKRMQAELKKFQKETKEVAKAQKDFDKSLKGNKKLKLDAKDANKQVEGVSKKMKSFVEGLKKSNKIPVEIKDLASKGLSSISGQLGRLGPMAKVPLKLLGKHPALAVLAAVTMAVGVLAKKAKDDVKVFLHDMTAWGIQKIQQGLASLKDKVIKVTVEGYNNYSDYKARVNSLDRGGLSIGDYDKLAQGVARNSRSNLSDVRNGMTKLMQMSPDVFGGKPGEAAKFYQTAMQSFRKGGSSNEEASAAMYQLNQGLASGTLQGDELRSVRENAPLMAKMIEKEVGTGIKEAGKKGLLTADLVKRAILKHSDEVNKEFQNIPMNFKDAWVMANNLLEAKVYTPMYERMQKIFDSENVKSFFSGIYTNAEEAISGLWRLMDVTNFGGIDFSKLQTAAKPITDMLDEVYNHIITNSPEAQEAINVLGQQVNGAFEGMGDVFQFFKHVAEDVFKFLKENPNFVRDVIKLLASDWEKKWALMQLKLEFASTVIIPLLTEINKTIKFITDSIRAVQNAWTDMCNWFEKKIPKIPTVDFGVGGDSSGGSGPVNTRPTQYSHAFGLPRVPYDNYPANLHQGEKVLTKREANDYENRGSSNGIVINLNGITVREEADIDLMIGKMVKKLKLAQGVV</sequence>
<dbReference type="Pfam" id="PF20155">
    <property type="entry name" value="TMP_3"/>
    <property type="match status" value="1"/>
</dbReference>
<name>A0A8S5S8K4_9CAUD</name>
<keyword evidence="1" id="KW-1245">Viral tail assembly</keyword>
<reference evidence="4" key="1">
    <citation type="journal article" date="2021" name="Proc. Natl. Acad. Sci. U.S.A.">
        <title>A Catalog of Tens of Thousands of Viruses from Human Metagenomes Reveals Hidden Associations with Chronic Diseases.</title>
        <authorList>
            <person name="Tisza M.J."/>
            <person name="Buck C.B."/>
        </authorList>
    </citation>
    <scope>NUCLEOTIDE SEQUENCE</scope>
    <source>
        <strain evidence="4">Ctb3910</strain>
    </source>
</reference>
<evidence type="ECO:0000256" key="2">
    <source>
        <dbReference type="SAM" id="Coils"/>
    </source>
</evidence>
<feature type="coiled-coil region" evidence="2">
    <location>
        <begin position="15"/>
        <end position="73"/>
    </location>
</feature>
<organism evidence="4">
    <name type="scientific">Siphoviridae sp. ctb3910</name>
    <dbReference type="NCBI Taxonomy" id="2827897"/>
    <lineage>
        <taxon>Viruses</taxon>
        <taxon>Duplodnaviria</taxon>
        <taxon>Heunggongvirae</taxon>
        <taxon>Uroviricota</taxon>
        <taxon>Caudoviricetes</taxon>
    </lineage>
</organism>